<feature type="domain" description="Aminoacyl-transfer RNA synthetases class-II family profile" evidence="13">
    <location>
        <begin position="323"/>
        <end position="615"/>
    </location>
</feature>
<dbReference type="PANTHER" id="PTHR22594:SF16">
    <property type="entry name" value="ASPARAGINE--TRNA LIGASE, CYTOPLASMIC"/>
    <property type="match status" value="1"/>
</dbReference>
<dbReference type="PANTHER" id="PTHR22594">
    <property type="entry name" value="ASPARTYL/LYSYL-TRNA SYNTHETASE"/>
    <property type="match status" value="1"/>
</dbReference>
<dbReference type="GO" id="GO:0004816">
    <property type="term" value="F:asparagine-tRNA ligase activity"/>
    <property type="evidence" value="ECO:0007669"/>
    <property type="project" value="UniProtKB-EC"/>
</dbReference>
<evidence type="ECO:0000313" key="15">
    <source>
        <dbReference type="Proteomes" id="UP000193218"/>
    </source>
</evidence>
<feature type="region of interest" description="Disordered" evidence="12">
    <location>
        <begin position="32"/>
        <end position="79"/>
    </location>
</feature>
<keyword evidence="4" id="KW-0963">Cytoplasm</keyword>
<dbReference type="SUPFAM" id="SSF50249">
    <property type="entry name" value="Nucleic acid-binding proteins"/>
    <property type="match status" value="1"/>
</dbReference>
<comment type="subcellular location">
    <subcellularLocation>
        <location evidence="1">Cytoplasm</location>
    </subcellularLocation>
</comment>
<dbReference type="InterPro" id="IPR004364">
    <property type="entry name" value="Aa-tRNA-synt_II"/>
</dbReference>
<comment type="caution">
    <text evidence="14">The sequence shown here is derived from an EMBL/GenBank/DDBJ whole genome shotgun (WGS) entry which is preliminary data.</text>
</comment>
<evidence type="ECO:0000256" key="7">
    <source>
        <dbReference type="ARBA" id="ARBA00022840"/>
    </source>
</evidence>
<dbReference type="InterPro" id="IPR004365">
    <property type="entry name" value="NA-bd_OB_tRNA"/>
</dbReference>
<keyword evidence="9" id="KW-0030">Aminoacyl-tRNA synthetase</keyword>
<evidence type="ECO:0000256" key="4">
    <source>
        <dbReference type="ARBA" id="ARBA00022490"/>
    </source>
</evidence>
<dbReference type="Gene3D" id="3.30.930.10">
    <property type="entry name" value="Bira Bifunctional Protein, Domain 2"/>
    <property type="match status" value="1"/>
</dbReference>
<dbReference type="STRING" id="4999.A0A1Y1UIK9"/>
<evidence type="ECO:0000256" key="5">
    <source>
        <dbReference type="ARBA" id="ARBA00022598"/>
    </source>
</evidence>
<dbReference type="PROSITE" id="PS50862">
    <property type="entry name" value="AA_TRNA_LIGASE_II"/>
    <property type="match status" value="1"/>
</dbReference>
<dbReference type="GO" id="GO:0005737">
    <property type="term" value="C:cytoplasm"/>
    <property type="evidence" value="ECO:0007669"/>
    <property type="project" value="UniProtKB-SubCell"/>
</dbReference>
<dbReference type="GeneID" id="33554509"/>
<name>A0A1Y1UIK9_9TREE</name>
<dbReference type="OrthoDB" id="1931232at2759"/>
<dbReference type="EC" id="6.1.1.22" evidence="3"/>
<dbReference type="Pfam" id="PF20917">
    <property type="entry name" value="AsnRS_N"/>
    <property type="match status" value="1"/>
</dbReference>
<keyword evidence="5" id="KW-0436">Ligase</keyword>
<evidence type="ECO:0000256" key="10">
    <source>
        <dbReference type="ARBA" id="ARBA00029886"/>
    </source>
</evidence>
<evidence type="ECO:0000256" key="12">
    <source>
        <dbReference type="SAM" id="MobiDB-lite"/>
    </source>
</evidence>
<reference evidence="14 15" key="1">
    <citation type="submission" date="2017-03" db="EMBL/GenBank/DDBJ databases">
        <title>Widespread Adenine N6-methylation of Active Genes in Fungi.</title>
        <authorList>
            <consortium name="DOE Joint Genome Institute"/>
            <person name="Mondo S.J."/>
            <person name="Dannebaum R.O."/>
            <person name="Kuo R.C."/>
            <person name="Louie K.B."/>
            <person name="Bewick A.J."/>
            <person name="Labutti K."/>
            <person name="Haridas S."/>
            <person name="Kuo A."/>
            <person name="Salamov A."/>
            <person name="Ahrendt S.R."/>
            <person name="Lau R."/>
            <person name="Bowen B.P."/>
            <person name="Lipzen A."/>
            <person name="Sullivan W."/>
            <person name="Andreopoulos W.B."/>
            <person name="Clum A."/>
            <person name="Lindquist E."/>
            <person name="Daum C."/>
            <person name="Northen T.R."/>
            <person name="Ramamoorthy G."/>
            <person name="Schmitz R.J."/>
            <person name="Gryganskyi A."/>
            <person name="Culley D."/>
            <person name="Magnuson J."/>
            <person name="James T.Y."/>
            <person name="O'Malley M.A."/>
            <person name="Stajich J.E."/>
            <person name="Spatafora J.W."/>
            <person name="Visel A."/>
            <person name="Grigoriev I.V."/>
        </authorList>
    </citation>
    <scope>NUCLEOTIDE SEQUENCE [LARGE SCALE GENOMIC DNA]</scope>
    <source>
        <strain evidence="14 15">NRRL Y-17943</strain>
    </source>
</reference>
<keyword evidence="8" id="KW-0648">Protein biosynthesis</keyword>
<dbReference type="SUPFAM" id="SSF55681">
    <property type="entry name" value="Class II aaRS and biotin synthetases"/>
    <property type="match status" value="1"/>
</dbReference>
<keyword evidence="7" id="KW-0067">ATP-binding</keyword>
<dbReference type="GO" id="GO:0003676">
    <property type="term" value="F:nucleic acid binding"/>
    <property type="evidence" value="ECO:0007669"/>
    <property type="project" value="InterPro"/>
</dbReference>
<keyword evidence="6" id="KW-0547">Nucleotide-binding</keyword>
<dbReference type="Gene3D" id="2.40.50.140">
    <property type="entry name" value="Nucleic acid-binding proteins"/>
    <property type="match status" value="1"/>
</dbReference>
<sequence length="623" mass="68910">MAESSQPTIVEQAQAAATKLAGAVSDKLNIGGTTGATSGAYQATCPYASDSEPDNMKGSSTVYIDEKTGSDSTGNGSESAPFATALAAYQSLSPSPEHDTNPGGLATLMVRKTDADGPSEWVEMSASAKKKLVKGIEGWRKKELKAAQEGEKLALARKEQEERDAKRREEAAGVVLVDDESKGKATRVKVYQVADMVGQRVRIQAWVHRYRPQSKHYFLVLRDGTAFVQTILTGDCIRTLDAIDLTVESTVEVVGIVEKVKEGQSAPGGVEVVVDWWKILGKAPGGIDAFEGRLTAKTEPSIRADLRHLELRGQTAASVMLFRAKMLRAFREGFEKRRIIEVTPPCMVQTSVEGGSTLFEFDYYGSKAYLTQSSQLYLETALPALGDVYCIQESFRAEKSLTRRHLSEYTHLEAELVFIEFKDLLDHLESLICEVVDTLLADPIASEIIKTLHPEFQAPARPFLRLDYRDAIKYLNEHNILKEDGSHHVVGDDIAEAAERKMTDQIGKPIMLMHFPKALKSFYMKALPSAPEFTESVDVLVPGVGEVVGGSMRIADLDELIAGYKREGIPMEPYYWFTDQRKYGTTEHGGYGLGVERLLAWLLKRYTVRECSLYPRYMGRATP</sequence>
<evidence type="ECO:0000313" key="14">
    <source>
        <dbReference type="EMBL" id="ORX37903.1"/>
    </source>
</evidence>
<dbReference type="FunCoup" id="A0A1Y1UIK9">
    <property type="interactions" value="494"/>
</dbReference>
<dbReference type="AlphaFoldDB" id="A0A1Y1UIK9"/>
<evidence type="ECO:0000256" key="3">
    <source>
        <dbReference type="ARBA" id="ARBA00012816"/>
    </source>
</evidence>
<evidence type="ECO:0000259" key="13">
    <source>
        <dbReference type="PROSITE" id="PS50862"/>
    </source>
</evidence>
<dbReference type="InterPro" id="IPR045864">
    <property type="entry name" value="aa-tRNA-synth_II/BPL/LPL"/>
</dbReference>
<dbReference type="InterPro" id="IPR004522">
    <property type="entry name" value="Asn-tRNA-ligase"/>
</dbReference>
<dbReference type="RefSeq" id="XP_021871890.1">
    <property type="nucleotide sequence ID" value="XM_022012701.1"/>
</dbReference>
<dbReference type="InterPro" id="IPR002312">
    <property type="entry name" value="Asp/Asn-tRNA-synth_IIb"/>
</dbReference>
<evidence type="ECO:0000256" key="6">
    <source>
        <dbReference type="ARBA" id="ARBA00022741"/>
    </source>
</evidence>
<organism evidence="14 15">
    <name type="scientific">Kockovaella imperatae</name>
    <dbReference type="NCBI Taxonomy" id="4999"/>
    <lineage>
        <taxon>Eukaryota</taxon>
        <taxon>Fungi</taxon>
        <taxon>Dikarya</taxon>
        <taxon>Basidiomycota</taxon>
        <taxon>Agaricomycotina</taxon>
        <taxon>Tremellomycetes</taxon>
        <taxon>Tremellales</taxon>
        <taxon>Cuniculitremaceae</taxon>
        <taxon>Kockovaella</taxon>
    </lineage>
</organism>
<keyword evidence="15" id="KW-1185">Reference proteome</keyword>
<evidence type="ECO:0000256" key="1">
    <source>
        <dbReference type="ARBA" id="ARBA00004496"/>
    </source>
</evidence>
<comment type="similarity">
    <text evidence="2">Belongs to the class-II aminoacyl-tRNA synthetase family.</text>
</comment>
<comment type="catalytic activity">
    <reaction evidence="11">
        <text>tRNA(Asn) + L-asparagine + ATP = L-asparaginyl-tRNA(Asn) + AMP + diphosphate + H(+)</text>
        <dbReference type="Rhea" id="RHEA:11180"/>
        <dbReference type="Rhea" id="RHEA-COMP:9659"/>
        <dbReference type="Rhea" id="RHEA-COMP:9674"/>
        <dbReference type="ChEBI" id="CHEBI:15378"/>
        <dbReference type="ChEBI" id="CHEBI:30616"/>
        <dbReference type="ChEBI" id="CHEBI:33019"/>
        <dbReference type="ChEBI" id="CHEBI:58048"/>
        <dbReference type="ChEBI" id="CHEBI:78442"/>
        <dbReference type="ChEBI" id="CHEBI:78515"/>
        <dbReference type="ChEBI" id="CHEBI:456215"/>
        <dbReference type="EC" id="6.1.1.22"/>
    </reaction>
</comment>
<evidence type="ECO:0000256" key="2">
    <source>
        <dbReference type="ARBA" id="ARBA00008226"/>
    </source>
</evidence>
<dbReference type="Pfam" id="PF01336">
    <property type="entry name" value="tRNA_anti-codon"/>
    <property type="match status" value="1"/>
</dbReference>
<dbReference type="InterPro" id="IPR012340">
    <property type="entry name" value="NA-bd_OB-fold"/>
</dbReference>
<dbReference type="InParanoid" id="A0A1Y1UIK9"/>
<dbReference type="GO" id="GO:0005524">
    <property type="term" value="F:ATP binding"/>
    <property type="evidence" value="ECO:0007669"/>
    <property type="project" value="UniProtKB-KW"/>
</dbReference>
<dbReference type="Gene3D" id="3.30.1910.20">
    <property type="entry name" value="asparaginyl-tRNA synthetase, N-terminal domain"/>
    <property type="match status" value="1"/>
</dbReference>
<dbReference type="PRINTS" id="PR01042">
    <property type="entry name" value="TRNASYNTHASP"/>
</dbReference>
<evidence type="ECO:0000256" key="11">
    <source>
        <dbReference type="ARBA" id="ARBA00047844"/>
    </source>
</evidence>
<dbReference type="GO" id="GO:0006421">
    <property type="term" value="P:asparaginyl-tRNA aminoacylation"/>
    <property type="evidence" value="ECO:0007669"/>
    <property type="project" value="InterPro"/>
</dbReference>
<dbReference type="Pfam" id="PF00152">
    <property type="entry name" value="tRNA-synt_2"/>
    <property type="match status" value="1"/>
</dbReference>
<protein>
    <recommendedName>
        <fullName evidence="3">asparagine--tRNA ligase</fullName>
        <ecNumber evidence="3">6.1.1.22</ecNumber>
    </recommendedName>
    <alternativeName>
        <fullName evidence="10">Asparaginyl-tRNA synthetase</fullName>
    </alternativeName>
</protein>
<dbReference type="EMBL" id="NBSH01000005">
    <property type="protein sequence ID" value="ORX37903.1"/>
    <property type="molecule type" value="Genomic_DNA"/>
</dbReference>
<dbReference type="InterPro" id="IPR048952">
    <property type="entry name" value="AsnRS_N"/>
</dbReference>
<proteinExistence type="inferred from homology"/>
<dbReference type="NCBIfam" id="TIGR00457">
    <property type="entry name" value="asnS"/>
    <property type="match status" value="1"/>
</dbReference>
<accession>A0A1Y1UIK9</accession>
<gene>
    <name evidence="14" type="ORF">BD324DRAFT_407046</name>
</gene>
<dbReference type="Proteomes" id="UP000193218">
    <property type="component" value="Unassembled WGS sequence"/>
</dbReference>
<dbReference type="CDD" id="cd04323">
    <property type="entry name" value="AsnRS_cyto_like_N"/>
    <property type="match status" value="1"/>
</dbReference>
<evidence type="ECO:0000256" key="8">
    <source>
        <dbReference type="ARBA" id="ARBA00022917"/>
    </source>
</evidence>
<dbReference type="InterPro" id="IPR006195">
    <property type="entry name" value="aa-tRNA-synth_II"/>
</dbReference>
<evidence type="ECO:0000256" key="9">
    <source>
        <dbReference type="ARBA" id="ARBA00023146"/>
    </source>
</evidence>